<dbReference type="InterPro" id="IPR010756">
    <property type="entry name" value="Tls1-like"/>
</dbReference>
<dbReference type="InParanoid" id="A0A1Y2G1L1"/>
<dbReference type="EMBL" id="MCGR01000003">
    <property type="protein sequence ID" value="ORY90788.1"/>
    <property type="molecule type" value="Genomic_DNA"/>
</dbReference>
<feature type="coiled-coil region" evidence="4">
    <location>
        <begin position="206"/>
        <end position="233"/>
    </location>
</feature>
<dbReference type="STRING" id="106004.A0A1Y2G1L1"/>
<feature type="compositionally biased region" description="Basic and acidic residues" evidence="5">
    <location>
        <begin position="254"/>
        <end position="274"/>
    </location>
</feature>
<organism evidence="6 7">
    <name type="scientific">Leucosporidium creatinivorum</name>
    <dbReference type="NCBI Taxonomy" id="106004"/>
    <lineage>
        <taxon>Eukaryota</taxon>
        <taxon>Fungi</taxon>
        <taxon>Dikarya</taxon>
        <taxon>Basidiomycota</taxon>
        <taxon>Pucciniomycotina</taxon>
        <taxon>Microbotryomycetes</taxon>
        <taxon>Leucosporidiales</taxon>
        <taxon>Leucosporidium</taxon>
    </lineage>
</organism>
<accession>A0A1Y2G1L1</accession>
<feature type="region of interest" description="Disordered" evidence="5">
    <location>
        <begin position="254"/>
        <end position="301"/>
    </location>
</feature>
<reference evidence="6 7" key="1">
    <citation type="submission" date="2016-07" db="EMBL/GenBank/DDBJ databases">
        <title>Pervasive Adenine N6-methylation of Active Genes in Fungi.</title>
        <authorList>
            <consortium name="DOE Joint Genome Institute"/>
            <person name="Mondo S.J."/>
            <person name="Dannebaum R.O."/>
            <person name="Kuo R.C."/>
            <person name="Labutti K."/>
            <person name="Haridas S."/>
            <person name="Kuo A."/>
            <person name="Salamov A."/>
            <person name="Ahrendt S.R."/>
            <person name="Lipzen A."/>
            <person name="Sullivan W."/>
            <person name="Andreopoulos W.B."/>
            <person name="Clum A."/>
            <person name="Lindquist E."/>
            <person name="Daum C."/>
            <person name="Ramamoorthy G.K."/>
            <person name="Gryganskyi A."/>
            <person name="Culley D."/>
            <person name="Magnuson J.K."/>
            <person name="James T.Y."/>
            <person name="O'Malley M.A."/>
            <person name="Stajich J.E."/>
            <person name="Spatafora J.W."/>
            <person name="Visel A."/>
            <person name="Grigoriev I.V."/>
        </authorList>
    </citation>
    <scope>NUCLEOTIDE SEQUENCE [LARGE SCALE GENOMIC DNA]</scope>
    <source>
        <strain evidence="6 7">62-1032</strain>
    </source>
</reference>
<dbReference type="PANTHER" id="PTHR13486:SF2">
    <property type="entry name" value="SPLICING FACTOR C9ORF78"/>
    <property type="match status" value="1"/>
</dbReference>
<dbReference type="GO" id="GO:0000398">
    <property type="term" value="P:mRNA splicing, via spliceosome"/>
    <property type="evidence" value="ECO:0007669"/>
    <property type="project" value="TreeGrafter"/>
</dbReference>
<evidence type="ECO:0000256" key="3">
    <source>
        <dbReference type="ARBA" id="ARBA00023242"/>
    </source>
</evidence>
<gene>
    <name evidence="6" type="ORF">BCR35DRAFT_349705</name>
</gene>
<evidence type="ECO:0000256" key="1">
    <source>
        <dbReference type="ARBA" id="ARBA00004123"/>
    </source>
</evidence>
<evidence type="ECO:0000313" key="7">
    <source>
        <dbReference type="Proteomes" id="UP000193467"/>
    </source>
</evidence>
<name>A0A1Y2G1L1_9BASI</name>
<sequence>MFKRKTRPQAVAQPRRDSPPLTDSTPADEDNIRRVSDFETVLETLEELIALRKLKRATGGIDLERLNAGEKKKRRKVVDAEGKVTEDGMIEGTHGGIKDRTRDDPDDDPSNLTNKIVRSNNFTGQTNAVDVDKHMMAYIEEELKKRKGTTGEIDTEKEIRSLDPRDALYKIAEKYRIEKKPEQEEEGNVALSAAMLSAIPEVDLGIDRKLKNIEETEKAKRALFEQKQAAAAARADEDEFAVDRFYKARRPLESDADALAKARREAAGDHEPSKNKPMGAGRRETATDDQTMARFKQRQRK</sequence>
<keyword evidence="7" id="KW-1185">Reference proteome</keyword>
<evidence type="ECO:0000256" key="4">
    <source>
        <dbReference type="SAM" id="Coils"/>
    </source>
</evidence>
<evidence type="ECO:0000256" key="5">
    <source>
        <dbReference type="SAM" id="MobiDB-lite"/>
    </source>
</evidence>
<proteinExistence type="inferred from homology"/>
<dbReference type="PANTHER" id="PTHR13486">
    <property type="entry name" value="TELOMERE LENGTH AND SILENCING PROTEIN 1 TLS1 FAMILY MEMBER"/>
    <property type="match status" value="1"/>
</dbReference>
<protein>
    <submittedName>
        <fullName evidence="6">Hepatocellular carcinoma-associated antigen 59-domain-containing protein</fullName>
    </submittedName>
</protein>
<keyword evidence="3" id="KW-0539">Nucleus</keyword>
<comment type="caution">
    <text evidence="6">The sequence shown here is derived from an EMBL/GenBank/DDBJ whole genome shotgun (WGS) entry which is preliminary data.</text>
</comment>
<dbReference type="GO" id="GO:0005681">
    <property type="term" value="C:spliceosomal complex"/>
    <property type="evidence" value="ECO:0007669"/>
    <property type="project" value="TreeGrafter"/>
</dbReference>
<dbReference type="Pfam" id="PF07052">
    <property type="entry name" value="Hep_59"/>
    <property type="match status" value="1"/>
</dbReference>
<dbReference type="AlphaFoldDB" id="A0A1Y2G1L1"/>
<comment type="similarity">
    <text evidence="2">Belongs to the TLS1 family.</text>
</comment>
<dbReference type="FunCoup" id="A0A1Y2G1L1">
    <property type="interactions" value="21"/>
</dbReference>
<evidence type="ECO:0000256" key="2">
    <source>
        <dbReference type="ARBA" id="ARBA00007643"/>
    </source>
</evidence>
<dbReference type="OrthoDB" id="2535268at2759"/>
<feature type="region of interest" description="Disordered" evidence="5">
    <location>
        <begin position="1"/>
        <end position="32"/>
    </location>
</feature>
<keyword evidence="4" id="KW-0175">Coiled coil</keyword>
<comment type="subcellular location">
    <subcellularLocation>
        <location evidence="1">Nucleus</location>
    </subcellularLocation>
</comment>
<dbReference type="Proteomes" id="UP000193467">
    <property type="component" value="Unassembled WGS sequence"/>
</dbReference>
<evidence type="ECO:0000313" key="6">
    <source>
        <dbReference type="EMBL" id="ORY90788.1"/>
    </source>
</evidence>
<feature type="region of interest" description="Disordered" evidence="5">
    <location>
        <begin position="87"/>
        <end position="115"/>
    </location>
</feature>